<evidence type="ECO:0000313" key="3">
    <source>
        <dbReference type="Proteomes" id="UP000230159"/>
    </source>
</evidence>
<feature type="transmembrane region" description="Helical" evidence="1">
    <location>
        <begin position="172"/>
        <end position="191"/>
    </location>
</feature>
<reference evidence="2 3" key="1">
    <citation type="submission" date="2017-09" db="EMBL/GenBank/DDBJ databases">
        <title>Depth-based differentiation of microbial function through sediment-hosted aquifers and enrichment of novel symbionts in the deep terrestrial subsurface.</title>
        <authorList>
            <person name="Probst A.J."/>
            <person name="Ladd B."/>
            <person name="Jarett J.K."/>
            <person name="Geller-Mcgrath D.E."/>
            <person name="Sieber C.M."/>
            <person name="Emerson J.B."/>
            <person name="Anantharaman K."/>
            <person name="Thomas B.C."/>
            <person name="Malmstrom R."/>
            <person name="Stieglmeier M."/>
            <person name="Klingl A."/>
            <person name="Woyke T."/>
            <person name="Ryan C.M."/>
            <person name="Banfield J.F."/>
        </authorList>
    </citation>
    <scope>NUCLEOTIDE SEQUENCE [LARGE SCALE GENOMIC DNA]</scope>
    <source>
        <strain evidence="2">CG22_combo_CG10-13_8_21_14_all_39_9</strain>
    </source>
</reference>
<accession>A0A2H0D0A0</accession>
<dbReference type="EMBL" id="PCTN01000124">
    <property type="protein sequence ID" value="PIP75605.1"/>
    <property type="molecule type" value="Genomic_DNA"/>
</dbReference>
<sequence>MKLLSKIKFMSVYQTIQYGYVIIVILYLLFKKTLFEKVFKITPDKYVLKSIFDALFFAIFVGALPIVILDLDHILNQGIPRLMQNLGYFLPVFIISFIAVLFINKNKYSSLEDIGIGKRQTISVVQSEKPKLAKSIRRGYLTPLIFLTIAIILFILTWLAGQGCDDVGCIGLLYPLGTAVICFLLFLIFFGKNIIEHLEYRKWNENKKLIKIVAYKSRLIFVLLIAICILCVLLTLISPSFYYRSDSDKDILCQIIFISLILISSLWYLLKRLKLNVVAQSKIRTIEIINLVALIVLFFGFYLFINRYQNICYMGTITKDKQKLINICEKSLFCKLKPVKYRIEYDRGHRIFTYSSIDYKTNPESYQDGYECINK</sequence>
<protein>
    <submittedName>
        <fullName evidence="2">Uncharacterized protein</fullName>
    </submittedName>
</protein>
<evidence type="ECO:0000256" key="1">
    <source>
        <dbReference type="SAM" id="Phobius"/>
    </source>
</evidence>
<feature type="transmembrane region" description="Helical" evidence="1">
    <location>
        <begin position="286"/>
        <end position="305"/>
    </location>
</feature>
<gene>
    <name evidence="2" type="ORF">COW86_02760</name>
</gene>
<feature type="transmembrane region" description="Helical" evidence="1">
    <location>
        <begin position="12"/>
        <end position="30"/>
    </location>
</feature>
<feature type="transmembrane region" description="Helical" evidence="1">
    <location>
        <begin position="139"/>
        <end position="160"/>
    </location>
</feature>
<proteinExistence type="predicted"/>
<dbReference type="AlphaFoldDB" id="A0A2H0D0A0"/>
<feature type="transmembrane region" description="Helical" evidence="1">
    <location>
        <begin position="88"/>
        <end position="104"/>
    </location>
</feature>
<feature type="transmembrane region" description="Helical" evidence="1">
    <location>
        <begin position="251"/>
        <end position="270"/>
    </location>
</feature>
<keyword evidence="1" id="KW-0472">Membrane</keyword>
<comment type="caution">
    <text evidence="2">The sequence shown here is derived from an EMBL/GenBank/DDBJ whole genome shotgun (WGS) entry which is preliminary data.</text>
</comment>
<feature type="transmembrane region" description="Helical" evidence="1">
    <location>
        <begin position="51"/>
        <end position="68"/>
    </location>
</feature>
<organism evidence="2 3">
    <name type="scientific">Candidatus Kuenenbacteria bacterium CG22_combo_CG10-13_8_21_14_all_39_9</name>
    <dbReference type="NCBI Taxonomy" id="1974621"/>
    <lineage>
        <taxon>Bacteria</taxon>
        <taxon>Candidatus Kueneniibacteriota</taxon>
    </lineage>
</organism>
<feature type="transmembrane region" description="Helical" evidence="1">
    <location>
        <begin position="219"/>
        <end position="239"/>
    </location>
</feature>
<name>A0A2H0D0A0_9BACT</name>
<keyword evidence="1" id="KW-0812">Transmembrane</keyword>
<evidence type="ECO:0000313" key="2">
    <source>
        <dbReference type="EMBL" id="PIP75605.1"/>
    </source>
</evidence>
<dbReference type="Proteomes" id="UP000230159">
    <property type="component" value="Unassembled WGS sequence"/>
</dbReference>
<keyword evidence="1" id="KW-1133">Transmembrane helix</keyword>